<name>A0A165RBP2_9AGAM</name>
<dbReference type="InterPro" id="IPR018712">
    <property type="entry name" value="Tle1-like_cat"/>
</dbReference>
<dbReference type="PANTHER" id="PTHR33840">
    <property type="match status" value="1"/>
</dbReference>
<dbReference type="PANTHER" id="PTHR33840:SF2">
    <property type="entry name" value="TLE1 PHOSPHOLIPASE DOMAIN-CONTAINING PROTEIN"/>
    <property type="match status" value="1"/>
</dbReference>
<dbReference type="AlphaFoldDB" id="A0A165RBP2"/>
<feature type="domain" description="T6SS Phospholipase effector Tle1-like catalytic" evidence="1">
    <location>
        <begin position="160"/>
        <end position="346"/>
    </location>
</feature>
<dbReference type="Pfam" id="PF09994">
    <property type="entry name" value="T6SS_Tle1-like_cat"/>
    <property type="match status" value="2"/>
</dbReference>
<evidence type="ECO:0000313" key="3">
    <source>
        <dbReference type="Proteomes" id="UP000076761"/>
    </source>
</evidence>
<dbReference type="OrthoDB" id="538223at2759"/>
<gene>
    <name evidence="2" type="ORF">NEOLEDRAFT_1069304</name>
</gene>
<dbReference type="STRING" id="1314782.A0A165RBP2"/>
<feature type="domain" description="T6SS Phospholipase effector Tle1-like catalytic" evidence="1">
    <location>
        <begin position="40"/>
        <end position="144"/>
    </location>
</feature>
<keyword evidence="3" id="KW-1185">Reference proteome</keyword>
<dbReference type="EMBL" id="KV425584">
    <property type="protein sequence ID" value="KZT23581.1"/>
    <property type="molecule type" value="Genomic_DNA"/>
</dbReference>
<reference evidence="2 3" key="1">
    <citation type="journal article" date="2016" name="Mol. Biol. Evol.">
        <title>Comparative Genomics of Early-Diverging Mushroom-Forming Fungi Provides Insights into the Origins of Lignocellulose Decay Capabilities.</title>
        <authorList>
            <person name="Nagy L.G."/>
            <person name="Riley R."/>
            <person name="Tritt A."/>
            <person name="Adam C."/>
            <person name="Daum C."/>
            <person name="Floudas D."/>
            <person name="Sun H."/>
            <person name="Yadav J.S."/>
            <person name="Pangilinan J."/>
            <person name="Larsson K.H."/>
            <person name="Matsuura K."/>
            <person name="Barry K."/>
            <person name="Labutti K."/>
            <person name="Kuo R."/>
            <person name="Ohm R.A."/>
            <person name="Bhattacharya S.S."/>
            <person name="Shirouzu T."/>
            <person name="Yoshinaga Y."/>
            <person name="Martin F.M."/>
            <person name="Grigoriev I.V."/>
            <person name="Hibbett D.S."/>
        </authorList>
    </citation>
    <scope>NUCLEOTIDE SEQUENCE [LARGE SCALE GENOMIC DNA]</scope>
    <source>
        <strain evidence="2 3">HHB14362 ss-1</strain>
    </source>
</reference>
<organism evidence="2 3">
    <name type="scientific">Neolentinus lepideus HHB14362 ss-1</name>
    <dbReference type="NCBI Taxonomy" id="1314782"/>
    <lineage>
        <taxon>Eukaryota</taxon>
        <taxon>Fungi</taxon>
        <taxon>Dikarya</taxon>
        <taxon>Basidiomycota</taxon>
        <taxon>Agaricomycotina</taxon>
        <taxon>Agaricomycetes</taxon>
        <taxon>Gloeophyllales</taxon>
        <taxon>Gloeophyllaceae</taxon>
        <taxon>Neolentinus</taxon>
    </lineage>
</organism>
<evidence type="ECO:0000259" key="1">
    <source>
        <dbReference type="Pfam" id="PF09994"/>
    </source>
</evidence>
<proteinExistence type="predicted"/>
<accession>A0A165RBP2</accession>
<protein>
    <recommendedName>
        <fullName evidence="1">T6SS Phospholipase effector Tle1-like catalytic domain-containing protein</fullName>
    </recommendedName>
</protein>
<evidence type="ECO:0000313" key="2">
    <source>
        <dbReference type="EMBL" id="KZT23581.1"/>
    </source>
</evidence>
<sequence length="524" mass="60269">MLHQSGSSRLLNGWCPWRSQLRREIRDTHCKYCKTESNGRNLVVAIDGTSNQFGLKYSNVVDIYRRIDKEIVLQGSESKQLTYYNSGVGTYANPSHKWTLHMAKTAVESTVDMAIALNFERTILAAYRWLSEKYVRGDRIFLFGIPSHHLWYPHASNNRITGFSRGAYQVRVLAGMIKRVGLLKGGNEEQIPFAYELYESGYVSTVPNMCSEFRKAFSAEAPIHFLGVWDSVSSVGLTRGKGLPLARSWGHICYVRHALALDERRVKFVPEEYYVQHRHGHGVPSDVGPSAEHYVSEMEHTEDDVWKSNTEVSDRLKEVWFVGCHADVCPDKHLIDEFPAMWMANEARFAGLQFKAAHPHWDFHLVKSLKFNESLRSFWRVLEVIPFLGREEDHPNRILPHWGSHRYIKPHQKIHVSVAFVPDYHPKARFWPHSGHSWDNILDHSTLDHIERLRDPIIELDLYDHSAAPHLVDRLRQYLRHEKADSPLTPGPPRHEADVDDALARLTILAISGKSHLSVQVCKD</sequence>
<dbReference type="Proteomes" id="UP000076761">
    <property type="component" value="Unassembled WGS sequence"/>
</dbReference>
<dbReference type="InParanoid" id="A0A165RBP2"/>